<protein>
    <recommendedName>
        <fullName evidence="3">Reverse transcriptase domain-containing protein</fullName>
    </recommendedName>
</protein>
<dbReference type="AlphaFoldDB" id="A0A2P5VUP4"/>
<reference evidence="1 2" key="1">
    <citation type="submission" date="2015-01" db="EMBL/GenBank/DDBJ databases">
        <title>Genome of allotetraploid Gossypium barbadense reveals genomic plasticity and fiber elongation in cotton evolution.</title>
        <authorList>
            <person name="Chen X."/>
            <person name="Liu X."/>
            <person name="Zhao B."/>
            <person name="Zheng H."/>
            <person name="Hu Y."/>
            <person name="Lu G."/>
            <person name="Yang C."/>
            <person name="Chen J."/>
            <person name="Shan C."/>
            <person name="Zhang L."/>
            <person name="Zhou Y."/>
            <person name="Wang L."/>
            <person name="Guo W."/>
            <person name="Bai Y."/>
            <person name="Ruan J."/>
            <person name="Shangguan X."/>
            <person name="Mao Y."/>
            <person name="Jiang J."/>
            <person name="Zhu Y."/>
            <person name="Lei J."/>
            <person name="Kang H."/>
            <person name="Chen S."/>
            <person name="He X."/>
            <person name="Wang R."/>
            <person name="Wang Y."/>
            <person name="Chen J."/>
            <person name="Wang L."/>
            <person name="Yu S."/>
            <person name="Wang B."/>
            <person name="Wei J."/>
            <person name="Song S."/>
            <person name="Lu X."/>
            <person name="Gao Z."/>
            <person name="Gu W."/>
            <person name="Deng X."/>
            <person name="Ma D."/>
            <person name="Wang S."/>
            <person name="Liang W."/>
            <person name="Fang L."/>
            <person name="Cai C."/>
            <person name="Zhu X."/>
            <person name="Zhou B."/>
            <person name="Zhang Y."/>
            <person name="Chen Z."/>
            <person name="Xu S."/>
            <person name="Zhu R."/>
            <person name="Wang S."/>
            <person name="Zhang T."/>
            <person name="Zhao G."/>
        </authorList>
    </citation>
    <scope>NUCLEOTIDE SEQUENCE [LARGE SCALE GENOMIC DNA]</scope>
    <source>
        <strain evidence="2">cv. Xinhai21</strain>
        <tissue evidence="1">Leaf</tissue>
    </source>
</reference>
<sequence length="216" mass="24912">MVGLQANRARLRVNHLLVAYDNLLLTPIEKRVGEKIKDMLSKYEQSSGQMINYKKSLLFFSPNTHLHQRMELQRMFSILEASNLEKYPGLPNIIEKGKKKAFQELTNRVHTRTHSWKDSFFFRVLLSRYFLNGSLLNVPLNSKPFYSSGSLRQPKDVLGSNTKRSIGDGSSIRIWEDRWILIMITSKSTSHKLTSKRCNCFCSHQFGAAQIEGRTS</sequence>
<organism evidence="1 2">
    <name type="scientific">Gossypium barbadense</name>
    <name type="common">Sea Island cotton</name>
    <name type="synonym">Hibiscus barbadensis</name>
    <dbReference type="NCBI Taxonomy" id="3634"/>
    <lineage>
        <taxon>Eukaryota</taxon>
        <taxon>Viridiplantae</taxon>
        <taxon>Streptophyta</taxon>
        <taxon>Embryophyta</taxon>
        <taxon>Tracheophyta</taxon>
        <taxon>Spermatophyta</taxon>
        <taxon>Magnoliopsida</taxon>
        <taxon>eudicotyledons</taxon>
        <taxon>Gunneridae</taxon>
        <taxon>Pentapetalae</taxon>
        <taxon>rosids</taxon>
        <taxon>malvids</taxon>
        <taxon>Malvales</taxon>
        <taxon>Malvaceae</taxon>
        <taxon>Malvoideae</taxon>
        <taxon>Gossypium</taxon>
    </lineage>
</organism>
<dbReference type="EMBL" id="KZ670800">
    <property type="protein sequence ID" value="PPR82555.1"/>
    <property type="molecule type" value="Genomic_DNA"/>
</dbReference>
<dbReference type="PANTHER" id="PTHR33116">
    <property type="entry name" value="REVERSE TRANSCRIPTASE ZINC-BINDING DOMAIN-CONTAINING PROTEIN-RELATED-RELATED"/>
    <property type="match status" value="1"/>
</dbReference>
<dbReference type="Proteomes" id="UP000239757">
    <property type="component" value="Unassembled WGS sequence"/>
</dbReference>
<evidence type="ECO:0008006" key="3">
    <source>
        <dbReference type="Google" id="ProtNLM"/>
    </source>
</evidence>
<dbReference type="PANTHER" id="PTHR33116:SF86">
    <property type="entry name" value="REVERSE TRANSCRIPTASE DOMAIN-CONTAINING PROTEIN"/>
    <property type="match status" value="1"/>
</dbReference>
<evidence type="ECO:0000313" key="2">
    <source>
        <dbReference type="Proteomes" id="UP000239757"/>
    </source>
</evidence>
<accession>A0A2P5VUP4</accession>
<name>A0A2P5VUP4_GOSBA</name>
<proteinExistence type="predicted"/>
<gene>
    <name evidence="1" type="ORF">GOBAR_AA38157</name>
</gene>
<evidence type="ECO:0000313" key="1">
    <source>
        <dbReference type="EMBL" id="PPR82555.1"/>
    </source>
</evidence>
<dbReference type="OrthoDB" id="1000610at2759"/>